<dbReference type="Gene3D" id="1.10.510.10">
    <property type="entry name" value="Transferase(Phosphotransferase) domain 1"/>
    <property type="match status" value="1"/>
</dbReference>
<name>A0A2V5GX77_ASPV1</name>
<dbReference type="STRING" id="1450538.A0A2V5GX77"/>
<sequence length="276" mass="31608">MSNNLETKLLNCEVDKKTESYFRLLVDGKQIKYLTVEPGTYKNAEMCFGPTLYPILPRFPAGNWNDAVVAKDEDGRPYFTRINLTDFPGVENTWHETFIDWSDIVLGENLHVATYEATCPQFEDTVIAKFVIWHWYMYSMENETTVYELLNGHGIGPRFLGHLTEHDRVIGFLMEHITNARHAGPEDLELCREALAQLHALGLLHGDTNRHNFLIRDGKAIVIDFSTTRKCDDEDLLRQEMEGLLVHLADTSNVGGHDPSETFDGTYEEMMDPDCF</sequence>
<proteinExistence type="predicted"/>
<dbReference type="OMA" id="FFCETRR"/>
<evidence type="ECO:0000313" key="1">
    <source>
        <dbReference type="EMBL" id="PYI16129.1"/>
    </source>
</evidence>
<keyword evidence="2" id="KW-1185">Reference proteome</keyword>
<dbReference type="InterPro" id="IPR011009">
    <property type="entry name" value="Kinase-like_dom_sf"/>
</dbReference>
<dbReference type="Proteomes" id="UP000249829">
    <property type="component" value="Unassembled WGS sequence"/>
</dbReference>
<dbReference type="AlphaFoldDB" id="A0A2V5GX77"/>
<dbReference type="SUPFAM" id="SSF56112">
    <property type="entry name" value="Protein kinase-like (PK-like)"/>
    <property type="match status" value="1"/>
</dbReference>
<gene>
    <name evidence="1" type="ORF">BO99DRAFT_391277</name>
</gene>
<accession>A0A2V5GX77</accession>
<dbReference type="EMBL" id="KZ825174">
    <property type="protein sequence ID" value="PYI16129.1"/>
    <property type="molecule type" value="Genomic_DNA"/>
</dbReference>
<protein>
    <submittedName>
        <fullName evidence="1">Alpha-galactosidase A</fullName>
    </submittedName>
</protein>
<organism evidence="1 2">
    <name type="scientific">Aspergillus violaceofuscus (strain CBS 115571)</name>
    <dbReference type="NCBI Taxonomy" id="1450538"/>
    <lineage>
        <taxon>Eukaryota</taxon>
        <taxon>Fungi</taxon>
        <taxon>Dikarya</taxon>
        <taxon>Ascomycota</taxon>
        <taxon>Pezizomycotina</taxon>
        <taxon>Eurotiomycetes</taxon>
        <taxon>Eurotiomycetidae</taxon>
        <taxon>Eurotiales</taxon>
        <taxon>Aspergillaceae</taxon>
        <taxon>Aspergillus</taxon>
    </lineage>
</organism>
<reference evidence="1 2" key="1">
    <citation type="submission" date="2018-02" db="EMBL/GenBank/DDBJ databases">
        <title>The genomes of Aspergillus section Nigri reveals drivers in fungal speciation.</title>
        <authorList>
            <consortium name="DOE Joint Genome Institute"/>
            <person name="Vesth T.C."/>
            <person name="Nybo J."/>
            <person name="Theobald S."/>
            <person name="Brandl J."/>
            <person name="Frisvad J.C."/>
            <person name="Nielsen K.F."/>
            <person name="Lyhne E.K."/>
            <person name="Kogle M.E."/>
            <person name="Kuo A."/>
            <person name="Riley R."/>
            <person name="Clum A."/>
            <person name="Nolan M."/>
            <person name="Lipzen A."/>
            <person name="Salamov A."/>
            <person name="Henrissat B."/>
            <person name="Wiebenga A."/>
            <person name="De vries R.P."/>
            <person name="Grigoriev I.V."/>
            <person name="Mortensen U.H."/>
            <person name="Andersen M.R."/>
            <person name="Baker S.E."/>
        </authorList>
    </citation>
    <scope>NUCLEOTIDE SEQUENCE [LARGE SCALE GENOMIC DNA]</scope>
    <source>
        <strain evidence="1 2">CBS 115571</strain>
    </source>
</reference>
<evidence type="ECO:0000313" key="2">
    <source>
        <dbReference type="Proteomes" id="UP000249829"/>
    </source>
</evidence>